<comment type="caution">
    <text evidence="7">The sequence shown here is derived from an EMBL/GenBank/DDBJ whole genome shotgun (WGS) entry which is preliminary data.</text>
</comment>
<accession>A0ABD2P3I8</accession>
<gene>
    <name evidence="7" type="ORF">HHI36_000074</name>
</gene>
<dbReference type="GO" id="GO:0006974">
    <property type="term" value="P:DNA damage response"/>
    <property type="evidence" value="ECO:0007669"/>
    <property type="project" value="UniProtKB-KW"/>
</dbReference>
<sequence length="183" mass="20792">MMDDPQLESVIRQLGGSVVDSVDICNVLITQSVKRTLKLLTAVGQGKPICSTKWVETSKKENQFVDAWDYILIDKEAERKWNFSLRTSLERSLQEKLFEGYTFQLLVTTALDVLKGAIESCGGKTVTKTLKGVNKFVVVSSPDNKEKYKKLLKQQPNLMIVEPEAIFDGVLRQEIRFEKHLLK</sequence>
<dbReference type="PANTHER" id="PTHR23196:SF1">
    <property type="entry name" value="PAX-INTERACTING PROTEIN 1"/>
    <property type="match status" value="1"/>
</dbReference>
<reference evidence="7 8" key="1">
    <citation type="journal article" date="2021" name="BMC Biol.">
        <title>Horizontally acquired antibacterial genes associated with adaptive radiation of ladybird beetles.</title>
        <authorList>
            <person name="Li H.S."/>
            <person name="Tang X.F."/>
            <person name="Huang Y.H."/>
            <person name="Xu Z.Y."/>
            <person name="Chen M.L."/>
            <person name="Du X.Y."/>
            <person name="Qiu B.Y."/>
            <person name="Chen P.T."/>
            <person name="Zhang W."/>
            <person name="Slipinski A."/>
            <person name="Escalona H.E."/>
            <person name="Waterhouse R.M."/>
            <person name="Zwick A."/>
            <person name="Pang H."/>
        </authorList>
    </citation>
    <scope>NUCLEOTIDE SEQUENCE [LARGE SCALE GENOMIC DNA]</scope>
    <source>
        <strain evidence="7">SYSU2018</strain>
    </source>
</reference>
<comment type="subcellular location">
    <subcellularLocation>
        <location evidence="1">Nucleus</location>
    </subcellularLocation>
</comment>
<proteinExistence type="predicted"/>
<dbReference type="AlphaFoldDB" id="A0ABD2P3I8"/>
<organism evidence="7 8">
    <name type="scientific">Cryptolaemus montrouzieri</name>
    <dbReference type="NCBI Taxonomy" id="559131"/>
    <lineage>
        <taxon>Eukaryota</taxon>
        <taxon>Metazoa</taxon>
        <taxon>Ecdysozoa</taxon>
        <taxon>Arthropoda</taxon>
        <taxon>Hexapoda</taxon>
        <taxon>Insecta</taxon>
        <taxon>Pterygota</taxon>
        <taxon>Neoptera</taxon>
        <taxon>Endopterygota</taxon>
        <taxon>Coleoptera</taxon>
        <taxon>Polyphaga</taxon>
        <taxon>Cucujiformia</taxon>
        <taxon>Coccinelloidea</taxon>
        <taxon>Coccinellidae</taxon>
        <taxon>Scymninae</taxon>
        <taxon>Scymnini</taxon>
        <taxon>Cryptolaemus</taxon>
    </lineage>
</organism>
<dbReference type="CDD" id="cd17744">
    <property type="entry name" value="BRCT_MDC1_rpt1"/>
    <property type="match status" value="1"/>
</dbReference>
<keyword evidence="2" id="KW-0227">DNA damage</keyword>
<dbReference type="PROSITE" id="PS50172">
    <property type="entry name" value="BRCT"/>
    <property type="match status" value="2"/>
</dbReference>
<dbReference type="InterPro" id="IPR051579">
    <property type="entry name" value="DDR_Transcriptional_Reg"/>
</dbReference>
<name>A0ABD2P3I8_9CUCU</name>
<evidence type="ECO:0000313" key="8">
    <source>
        <dbReference type="Proteomes" id="UP001516400"/>
    </source>
</evidence>
<keyword evidence="8" id="KW-1185">Reference proteome</keyword>
<evidence type="ECO:0000256" key="4">
    <source>
        <dbReference type="ARBA" id="ARBA00023858"/>
    </source>
</evidence>
<dbReference type="CDD" id="cd18432">
    <property type="entry name" value="BRCT_PAXIP1_rpt6_like"/>
    <property type="match status" value="1"/>
</dbReference>
<evidence type="ECO:0000256" key="3">
    <source>
        <dbReference type="ARBA" id="ARBA00023242"/>
    </source>
</evidence>
<dbReference type="SUPFAM" id="SSF52113">
    <property type="entry name" value="BRCT domain"/>
    <property type="match status" value="2"/>
</dbReference>
<evidence type="ECO:0000256" key="1">
    <source>
        <dbReference type="ARBA" id="ARBA00004123"/>
    </source>
</evidence>
<dbReference type="InterPro" id="IPR036420">
    <property type="entry name" value="BRCT_dom_sf"/>
</dbReference>
<dbReference type="EMBL" id="JABFTP020000185">
    <property type="protein sequence ID" value="KAL3285544.1"/>
    <property type="molecule type" value="Genomic_DNA"/>
</dbReference>
<feature type="domain" description="BRCT" evidence="6">
    <location>
        <begin position="1"/>
        <end position="72"/>
    </location>
</feature>
<evidence type="ECO:0000313" key="7">
    <source>
        <dbReference type="EMBL" id="KAL3285544.1"/>
    </source>
</evidence>
<dbReference type="Gene3D" id="3.40.50.10190">
    <property type="entry name" value="BRCT domain"/>
    <property type="match status" value="2"/>
</dbReference>
<protein>
    <recommendedName>
        <fullName evidence="4">PAX-interacting protein 1</fullName>
    </recommendedName>
    <alternativeName>
        <fullName evidence="5">PAX transactivation activation domain-interacting protein</fullName>
    </alternativeName>
</protein>
<dbReference type="Proteomes" id="UP001516400">
    <property type="component" value="Unassembled WGS sequence"/>
</dbReference>
<evidence type="ECO:0000259" key="6">
    <source>
        <dbReference type="PROSITE" id="PS50172"/>
    </source>
</evidence>
<dbReference type="Pfam" id="PF16770">
    <property type="entry name" value="RTT107_BRCT_5"/>
    <property type="match status" value="1"/>
</dbReference>
<dbReference type="InterPro" id="IPR001357">
    <property type="entry name" value="BRCT_dom"/>
</dbReference>
<dbReference type="GO" id="GO:0005634">
    <property type="term" value="C:nucleus"/>
    <property type="evidence" value="ECO:0007669"/>
    <property type="project" value="UniProtKB-SubCell"/>
</dbReference>
<evidence type="ECO:0000256" key="5">
    <source>
        <dbReference type="ARBA" id="ARBA00030146"/>
    </source>
</evidence>
<dbReference type="Pfam" id="PF16589">
    <property type="entry name" value="BRCT_2"/>
    <property type="match status" value="1"/>
</dbReference>
<keyword evidence="3" id="KW-0539">Nucleus</keyword>
<feature type="domain" description="BRCT" evidence="6">
    <location>
        <begin position="93"/>
        <end position="183"/>
    </location>
</feature>
<evidence type="ECO:0000256" key="2">
    <source>
        <dbReference type="ARBA" id="ARBA00022763"/>
    </source>
</evidence>
<dbReference type="PANTHER" id="PTHR23196">
    <property type="entry name" value="PAX TRANSCRIPTION ACTIVATION DOMAIN INTERACTING PROTEIN"/>
    <property type="match status" value="1"/>
</dbReference>